<proteinExistence type="predicted"/>
<accession>A0A1G6T3V4</accession>
<dbReference type="STRING" id="1814289.SAMN05216410_3012"/>
<organism evidence="2 3">
    <name type="scientific">Sanguibacter gelidistatuariae</name>
    <dbReference type="NCBI Taxonomy" id="1814289"/>
    <lineage>
        <taxon>Bacteria</taxon>
        <taxon>Bacillati</taxon>
        <taxon>Actinomycetota</taxon>
        <taxon>Actinomycetes</taxon>
        <taxon>Micrococcales</taxon>
        <taxon>Sanguibacteraceae</taxon>
        <taxon>Sanguibacter</taxon>
    </lineage>
</organism>
<sequence>MNSHPTVGDLMNTAAVHLTRATTSLAVAPFDTLPQARAAIAAFHQILDALAKHSQVLLGTGRHEGLRASTTTDVRELASLHLSEDIRTYLDAQSRTAQPVGLDPTQPWSAAARCVRGATDLLLMHADNTTGTFQPRSTGAALFVDQDVRLAGLTRAATMTTAVLAGRDQLALCAGQAGVPWPAVRKVMTGLDDMHDAATALTLDAPPASRRLDSTGPVHPAVRTFDPLVELTDHMRALRQQAWELVASPSYEIAPLRRFAALGLAVHVRAAQFYAGTDLPAPGGDHQHVVDVLMHRAAAWRNLAATLYPVRSIDPRDSLGGKSINRAATLLAQCANVHAAPAPDGQVTARQQRTKQAVNGALSLMGDITAWNARTFSALARSNQLFLPASDLHRDDLSQDATAAAAKLAGGYVALPDGRAVQIADAYTALTQVRDGQRDPVHSHHLGRNPAGTPTALRNAVSAPRAF</sequence>
<evidence type="ECO:0000313" key="3">
    <source>
        <dbReference type="Proteomes" id="UP000199039"/>
    </source>
</evidence>
<dbReference type="RefSeq" id="WP_093184555.1">
    <property type="nucleotide sequence ID" value="NZ_FMYH01000006.1"/>
</dbReference>
<dbReference type="Proteomes" id="UP000199039">
    <property type="component" value="Unassembled WGS sequence"/>
</dbReference>
<protein>
    <submittedName>
        <fullName evidence="2">Uncharacterized protein</fullName>
    </submittedName>
</protein>
<dbReference type="AlphaFoldDB" id="A0A1G6T3V4"/>
<dbReference type="EMBL" id="FMYH01000006">
    <property type="protein sequence ID" value="SDD23699.1"/>
    <property type="molecule type" value="Genomic_DNA"/>
</dbReference>
<keyword evidence="3" id="KW-1185">Reference proteome</keyword>
<evidence type="ECO:0000256" key="1">
    <source>
        <dbReference type="SAM" id="MobiDB-lite"/>
    </source>
</evidence>
<name>A0A1G6T3V4_9MICO</name>
<dbReference type="OrthoDB" id="4816185at2"/>
<reference evidence="2 3" key="1">
    <citation type="submission" date="2016-09" db="EMBL/GenBank/DDBJ databases">
        <authorList>
            <person name="Capua I."/>
            <person name="De Benedictis P."/>
            <person name="Joannis T."/>
            <person name="Lombin L.H."/>
            <person name="Cattoli G."/>
        </authorList>
    </citation>
    <scope>NUCLEOTIDE SEQUENCE [LARGE SCALE GENOMIC DNA]</scope>
    <source>
        <strain evidence="2 3">ISLP-3</strain>
    </source>
</reference>
<gene>
    <name evidence="2" type="ORF">SAMN05216410_3012</name>
</gene>
<evidence type="ECO:0000313" key="2">
    <source>
        <dbReference type="EMBL" id="SDD23699.1"/>
    </source>
</evidence>
<feature type="region of interest" description="Disordered" evidence="1">
    <location>
        <begin position="435"/>
        <end position="467"/>
    </location>
</feature>